<dbReference type="EMBL" id="LVYK01000037">
    <property type="protein sequence ID" value="RAS75230.1"/>
    <property type="molecule type" value="Genomic_DNA"/>
</dbReference>
<organism evidence="1 2">
    <name type="scientific">Priestia endophytica</name>
    <dbReference type="NCBI Taxonomy" id="135735"/>
    <lineage>
        <taxon>Bacteria</taxon>
        <taxon>Bacillati</taxon>
        <taxon>Bacillota</taxon>
        <taxon>Bacilli</taxon>
        <taxon>Bacillales</taxon>
        <taxon>Bacillaceae</taxon>
        <taxon>Priestia</taxon>
    </lineage>
</organism>
<proteinExistence type="predicted"/>
<dbReference type="AlphaFoldDB" id="A0AAX1Q5Q5"/>
<dbReference type="Proteomes" id="UP000250174">
    <property type="component" value="Unassembled WGS sequence"/>
</dbReference>
<sequence>MRKMTFELFQQAYGQLGINNEPAENMIEDLLDFMGNLDEVKNHDIFYPQGMFNDKELNLFFITKFTVTMIEVGNSPRITTWKTKEIYSCELTVLSRYSLQLKINFKDGKVVELNSETDTNSTWAPRFKEEILDIYKLLNF</sequence>
<evidence type="ECO:0000313" key="1">
    <source>
        <dbReference type="EMBL" id="RAS75230.1"/>
    </source>
</evidence>
<reference evidence="1 2" key="1">
    <citation type="submission" date="2016-03" db="EMBL/GenBank/DDBJ databases">
        <title>Comparison of Bacillus endophyticus and B. anthracis characteristics using whole genome sequence analysis and microbiological techniques.</title>
        <authorList>
            <person name="Lekota K.E."/>
            <person name="Mafofo J."/>
            <person name="Rees J."/>
            <person name="Muchadeyi F.C."/>
            <person name="Madoroba E."/>
            <person name="Van Heerden H."/>
        </authorList>
    </citation>
    <scope>NUCLEOTIDE SEQUENCE [LARGE SCALE GENOMIC DNA]</scope>
    <source>
        <strain evidence="1 2">3631_10C</strain>
    </source>
</reference>
<gene>
    <name evidence="1" type="ORF">A3864_16320</name>
</gene>
<comment type="caution">
    <text evidence="1">The sequence shown here is derived from an EMBL/GenBank/DDBJ whole genome shotgun (WGS) entry which is preliminary data.</text>
</comment>
<name>A0AAX1Q5Q5_9BACI</name>
<accession>A0AAX1Q5Q5</accession>
<dbReference type="RefSeq" id="WP_113765834.1">
    <property type="nucleotide sequence ID" value="NZ_LVYK01000037.1"/>
</dbReference>
<protein>
    <submittedName>
        <fullName evidence="1">Uncharacterized protein</fullName>
    </submittedName>
</protein>
<evidence type="ECO:0000313" key="2">
    <source>
        <dbReference type="Proteomes" id="UP000250174"/>
    </source>
</evidence>